<dbReference type="SUPFAM" id="SSF46785">
    <property type="entry name" value="Winged helix' DNA-binding domain"/>
    <property type="match status" value="1"/>
</dbReference>
<proteinExistence type="predicted"/>
<accession>X1GAZ7</accession>
<protein>
    <recommendedName>
        <fullName evidence="2">ArnR1-like winged helix-turn-helix domain-containing protein</fullName>
    </recommendedName>
</protein>
<dbReference type="AlphaFoldDB" id="X1GAZ7"/>
<gene>
    <name evidence="1" type="ORF">S03H2_32238</name>
</gene>
<dbReference type="EMBL" id="BARU01019581">
    <property type="protein sequence ID" value="GAH54407.1"/>
    <property type="molecule type" value="Genomic_DNA"/>
</dbReference>
<evidence type="ECO:0008006" key="2">
    <source>
        <dbReference type="Google" id="ProtNLM"/>
    </source>
</evidence>
<organism evidence="1">
    <name type="scientific">marine sediment metagenome</name>
    <dbReference type="NCBI Taxonomy" id="412755"/>
    <lineage>
        <taxon>unclassified sequences</taxon>
        <taxon>metagenomes</taxon>
        <taxon>ecological metagenomes</taxon>
    </lineage>
</organism>
<dbReference type="InterPro" id="IPR036390">
    <property type="entry name" value="WH_DNA-bd_sf"/>
</dbReference>
<feature type="non-terminal residue" evidence="1">
    <location>
        <position position="240"/>
    </location>
</feature>
<sequence>MLCNNEVCSWANLKEIVNKSTLSIYQNRLKREGFLLHGQFNEYQITSKGRERYYELGQVRKGGRKLSYPPKVILTKRNYDHTILWMVYNNNYCKWADFLAEPLSINQSSLSKNMNILMGKEFVLKENKEYRITRSGKSQYSKMLSFYDLDRQSILEEESKRIADLTNKTTTFFESFQIKERNIQFRFLNSVLRLEYDKIKPVLKDEDDFHKILLFLAMNHPNVYPEYISTEDFSKKYGIK</sequence>
<comment type="caution">
    <text evidence="1">The sequence shown here is derived from an EMBL/GenBank/DDBJ whole genome shotgun (WGS) entry which is preliminary data.</text>
</comment>
<evidence type="ECO:0000313" key="1">
    <source>
        <dbReference type="EMBL" id="GAH54407.1"/>
    </source>
</evidence>
<reference evidence="1" key="1">
    <citation type="journal article" date="2014" name="Front. Microbiol.">
        <title>High frequency of phylogenetically diverse reductive dehalogenase-homologous genes in deep subseafloor sedimentary metagenomes.</title>
        <authorList>
            <person name="Kawai M."/>
            <person name="Futagami T."/>
            <person name="Toyoda A."/>
            <person name="Takaki Y."/>
            <person name="Nishi S."/>
            <person name="Hori S."/>
            <person name="Arai W."/>
            <person name="Tsubouchi T."/>
            <person name="Morono Y."/>
            <person name="Uchiyama I."/>
            <person name="Ito T."/>
            <person name="Fujiyama A."/>
            <person name="Inagaki F."/>
            <person name="Takami H."/>
        </authorList>
    </citation>
    <scope>NUCLEOTIDE SEQUENCE</scope>
    <source>
        <strain evidence="1">Expedition CK06-06</strain>
    </source>
</reference>
<name>X1GAZ7_9ZZZZ</name>